<dbReference type="Proteomes" id="UP000261580">
    <property type="component" value="Unassembled WGS sequence"/>
</dbReference>
<dbReference type="AlphaFoldDB" id="A0A3Q4GTC9"/>
<dbReference type="Gene3D" id="1.20.1170.10">
    <property type="match status" value="1"/>
</dbReference>
<dbReference type="PANTHER" id="PTHR14514">
    <property type="entry name" value="PKA ANCHORING PROTEIN"/>
    <property type="match status" value="1"/>
</dbReference>
<comment type="subcellular location">
    <subcellularLocation>
        <location evidence="1">Endomembrane system</location>
    </subcellularLocation>
</comment>
<evidence type="ECO:0000313" key="6">
    <source>
        <dbReference type="Ensembl" id="ENSNBRP00000010398.1"/>
    </source>
</evidence>
<evidence type="ECO:0008006" key="8">
    <source>
        <dbReference type="Google" id="ProtNLM"/>
    </source>
</evidence>
<dbReference type="SUPFAM" id="SSF46966">
    <property type="entry name" value="Spectrin repeat"/>
    <property type="match status" value="1"/>
</dbReference>
<keyword evidence="2" id="KW-0597">Phosphoprotein</keyword>
<keyword evidence="3" id="KW-0677">Repeat</keyword>
<feature type="coiled-coil region" evidence="5">
    <location>
        <begin position="329"/>
        <end position="380"/>
    </location>
</feature>
<protein>
    <recommendedName>
        <fullName evidence="8">Spectrin repeat containing, nuclear envelope 1b</fullName>
    </recommendedName>
</protein>
<dbReference type="STRING" id="32507.ENSNBRP00000010398"/>
<evidence type="ECO:0000256" key="2">
    <source>
        <dbReference type="ARBA" id="ARBA00022553"/>
    </source>
</evidence>
<dbReference type="GeneTree" id="ENSGT01030000234944"/>
<evidence type="ECO:0000256" key="3">
    <source>
        <dbReference type="ARBA" id="ARBA00022737"/>
    </source>
</evidence>
<keyword evidence="7" id="KW-1185">Reference proteome</keyword>
<dbReference type="Ensembl" id="ENSNBRT00000010690.1">
    <property type="protein sequence ID" value="ENSNBRP00000010398.1"/>
    <property type="gene ID" value="ENSNBRG00000008053.1"/>
</dbReference>
<proteinExistence type="predicted"/>
<name>A0A3Q4GTC9_NEOBR</name>
<dbReference type="Bgee" id="ENSNBRG00000008053">
    <property type="expression patterns" value="Expressed in brain and 5 other cell types or tissues"/>
</dbReference>
<evidence type="ECO:0000256" key="1">
    <source>
        <dbReference type="ARBA" id="ARBA00004308"/>
    </source>
</evidence>
<reference evidence="6" key="2">
    <citation type="submission" date="2025-09" db="UniProtKB">
        <authorList>
            <consortium name="Ensembl"/>
        </authorList>
    </citation>
    <scope>IDENTIFICATION</scope>
</reference>
<accession>A0A3Q4GTC9</accession>
<keyword evidence="4" id="KW-0472">Membrane</keyword>
<reference evidence="6" key="1">
    <citation type="submission" date="2025-08" db="UniProtKB">
        <authorList>
            <consortium name="Ensembl"/>
        </authorList>
    </citation>
    <scope>IDENTIFICATION</scope>
</reference>
<evidence type="ECO:0000256" key="4">
    <source>
        <dbReference type="ARBA" id="ARBA00023136"/>
    </source>
</evidence>
<evidence type="ECO:0000256" key="5">
    <source>
        <dbReference type="SAM" id="Coils"/>
    </source>
</evidence>
<dbReference type="PANTHER" id="PTHR14514:SF3">
    <property type="entry name" value="NESPRIN-1"/>
    <property type="match status" value="1"/>
</dbReference>
<dbReference type="Gene3D" id="1.20.58.60">
    <property type="match status" value="1"/>
</dbReference>
<dbReference type="OMA" id="QYNIMQA"/>
<sequence length="439" mass="50361">MQEEVQTKRAQAAQELRDREEVEKELSVVKAWIQETRELLLNPTPDIDSLLQELEVYLPSKIYVITYRQNVDKLAEQQQSKYLDLYTILPSEISMQLAEVSLALGAIEDQVLYNTHSPEYKLDINGSRIHDMSEKLKAISTKFKEKSPDVDHAKEEVKTLFEDLDTCGRTLAELDAAVQEFGRRNPLLAKQLSDAISKLSEMHHHTSRLADCRNNWLKKAVCYLDEYNEMLDFIVRWSEKAKSLVRANIIWNSSVHLQEQIRMYQAVLRESRELHGDLESMAEKVELLSEVLQVESMSQQVCELSRHTEELQQSIKTRLQSLQDADKSMEALEYEVKALHVALEQVQATLTSPELARQSLKEQLAQRQRLLADMESFKQQVQAVQLCQSALQVPEEVMPNLAICRTALRLQQEASHLQHVAIQQCNILQVQGDTTAAAQ</sequence>
<evidence type="ECO:0000313" key="7">
    <source>
        <dbReference type="Proteomes" id="UP000261580"/>
    </source>
</evidence>
<organism evidence="6 7">
    <name type="scientific">Neolamprologus brichardi</name>
    <name type="common">Fairy cichlid</name>
    <name type="synonym">Lamprologus brichardi</name>
    <dbReference type="NCBI Taxonomy" id="32507"/>
    <lineage>
        <taxon>Eukaryota</taxon>
        <taxon>Metazoa</taxon>
        <taxon>Chordata</taxon>
        <taxon>Craniata</taxon>
        <taxon>Vertebrata</taxon>
        <taxon>Euteleostomi</taxon>
        <taxon>Actinopterygii</taxon>
        <taxon>Neopterygii</taxon>
        <taxon>Teleostei</taxon>
        <taxon>Neoteleostei</taxon>
        <taxon>Acanthomorphata</taxon>
        <taxon>Ovalentaria</taxon>
        <taxon>Cichlomorphae</taxon>
        <taxon>Cichliformes</taxon>
        <taxon>Cichlidae</taxon>
        <taxon>African cichlids</taxon>
        <taxon>Pseudocrenilabrinae</taxon>
        <taxon>Lamprologini</taxon>
        <taxon>Neolamprologus</taxon>
    </lineage>
</organism>
<keyword evidence="5" id="KW-0175">Coiled coil</keyword>